<reference evidence="10 11" key="1">
    <citation type="submission" date="2024-05" db="EMBL/GenBank/DDBJ databases">
        <title>Genetic variation in Jamaican populations of the coffee berry borer (Hypothenemus hampei).</title>
        <authorList>
            <person name="Errbii M."/>
            <person name="Myrie A."/>
        </authorList>
    </citation>
    <scope>NUCLEOTIDE SEQUENCE [LARGE SCALE GENOMIC DNA]</scope>
    <source>
        <strain evidence="10">JA-Hopewell-2020-01-JO</strain>
        <tissue evidence="10">Whole body</tissue>
    </source>
</reference>
<dbReference type="PROSITE" id="PS51363">
    <property type="entry name" value="W2"/>
    <property type="match status" value="1"/>
</dbReference>
<dbReference type="SUPFAM" id="SSF51161">
    <property type="entry name" value="Trimeric LpxA-like enzymes"/>
    <property type="match status" value="1"/>
</dbReference>
<evidence type="ECO:0000259" key="9">
    <source>
        <dbReference type="PROSITE" id="PS51363"/>
    </source>
</evidence>
<organism evidence="10 11">
    <name type="scientific">Hypothenemus hampei</name>
    <name type="common">Coffee berry borer</name>
    <dbReference type="NCBI Taxonomy" id="57062"/>
    <lineage>
        <taxon>Eukaryota</taxon>
        <taxon>Metazoa</taxon>
        <taxon>Ecdysozoa</taxon>
        <taxon>Arthropoda</taxon>
        <taxon>Hexapoda</taxon>
        <taxon>Insecta</taxon>
        <taxon>Pterygota</taxon>
        <taxon>Neoptera</taxon>
        <taxon>Endopterygota</taxon>
        <taxon>Coleoptera</taxon>
        <taxon>Polyphaga</taxon>
        <taxon>Cucujiformia</taxon>
        <taxon>Curculionidae</taxon>
        <taxon>Scolytinae</taxon>
        <taxon>Hypothenemus</taxon>
    </lineage>
</organism>
<dbReference type="AlphaFoldDB" id="A0ABD1F2R5"/>
<sequence length="640" mass="72540">MSKKKEVVMKENAVQAVLVADTFGEEFTPITKDVPLCLFPLVDKLLIDYTLEFLSLGGVEETFIFCCNRVAEVKLHINECIRKTVGWTLTMKVHIIVSESCHSFGDCLRDLDAKGLIRSDFILLEPGVVSNISLLPLLKKHRETCQVDKGAAMTVLFQESGLGHMSLCPEDEALVAVNSNNRVLFHKKTYKSSQKKVDFPLEMFLENSSVSIYHNLKDTHITICSSSVLPLFSDNFDFQTKDDFVRGLLMNEEIMGSTVYCNILRGTDYGGAIFNWRTYQSISLEMKNKFLYPLVPISKIGKFLNSPVTTTSLVKNTEVPRSSVLLRSIIGENSTIGENVHIQDSFIFDNVKIEDDVRISLSVIGPNCVIKKGSKVTAGSILGEGVVIDESLLIENSLVQATLDDNVQLEDKIGEHAFRLRLEEDEDDIELDKALAKRMSRLHVYDLVGEQSEYESDATFSESEEELSHIHSPPPDDTNLFFSEVIDSLTRGFDDNLQCDNLILEINSSRYAYNITVKEVNFNVIKAILIMSHNLPEGTQYFSSFAKLLSYFTPILRNYIKNESAMMDCLKAIEEVATSDFQVKDKWVIFVLKYFYEKDHLNETEILKWFDTLEPKSTVHNQAKPFAEWLQEAEEEDSDE</sequence>
<dbReference type="CDD" id="cd11558">
    <property type="entry name" value="W2_eIF2B_epsilon"/>
    <property type="match status" value="1"/>
</dbReference>
<comment type="subcellular location">
    <subcellularLocation>
        <location evidence="1">Cytoplasm</location>
        <location evidence="1">Cytosol</location>
    </subcellularLocation>
</comment>
<dbReference type="Gene3D" id="3.90.550.10">
    <property type="entry name" value="Spore Coat Polysaccharide Biosynthesis Protein SpsA, Chain A"/>
    <property type="match status" value="1"/>
</dbReference>
<proteinExistence type="inferred from homology"/>
<evidence type="ECO:0000256" key="2">
    <source>
        <dbReference type="ARBA" id="ARBA00007878"/>
    </source>
</evidence>
<feature type="domain" description="W2" evidence="9">
    <location>
        <begin position="475"/>
        <end position="640"/>
    </location>
</feature>
<dbReference type="FunFam" id="1.25.40.180:FF:000022">
    <property type="entry name" value="Translation initiation factor eIF-2B epsilon subunit"/>
    <property type="match status" value="1"/>
</dbReference>
<evidence type="ECO:0000256" key="6">
    <source>
        <dbReference type="ARBA" id="ARBA00044144"/>
    </source>
</evidence>
<keyword evidence="3" id="KW-0963">Cytoplasm</keyword>
<evidence type="ECO:0000256" key="1">
    <source>
        <dbReference type="ARBA" id="ARBA00004514"/>
    </source>
</evidence>
<dbReference type="InterPro" id="IPR035543">
    <property type="entry name" value="eIF-2B_epsilon_N"/>
</dbReference>
<dbReference type="InterPro" id="IPR056764">
    <property type="entry name" value="LbH_EIF2B3/5"/>
</dbReference>
<dbReference type="SMART" id="SM00515">
    <property type="entry name" value="eIF5C"/>
    <property type="match status" value="1"/>
</dbReference>
<dbReference type="GO" id="GO:0003743">
    <property type="term" value="F:translation initiation factor activity"/>
    <property type="evidence" value="ECO:0007669"/>
    <property type="project" value="UniProtKB-KW"/>
</dbReference>
<keyword evidence="11" id="KW-1185">Reference proteome</keyword>
<dbReference type="InterPro" id="IPR051956">
    <property type="entry name" value="eIF2B_epsilon"/>
</dbReference>
<dbReference type="Pfam" id="PF02020">
    <property type="entry name" value="W2"/>
    <property type="match status" value="1"/>
</dbReference>
<dbReference type="InterPro" id="IPR011004">
    <property type="entry name" value="Trimer_LpxA-like_sf"/>
</dbReference>
<evidence type="ECO:0000256" key="7">
    <source>
        <dbReference type="ARBA" id="ARBA00044345"/>
    </source>
</evidence>
<comment type="caution">
    <text evidence="10">The sequence shown here is derived from an EMBL/GenBank/DDBJ whole genome shotgun (WGS) entry which is preliminary data.</text>
</comment>
<name>A0ABD1F2R5_HYPHA</name>
<dbReference type="InterPro" id="IPR003307">
    <property type="entry name" value="W2_domain"/>
</dbReference>
<dbReference type="PANTHER" id="PTHR45887:SF1">
    <property type="entry name" value="TRANSLATION INITIATION FACTOR EIF-2B SUBUNIT EPSILON"/>
    <property type="match status" value="1"/>
</dbReference>
<protein>
    <recommendedName>
        <fullName evidence="6">Translation initiation factor eIF2B subunit epsilon</fullName>
    </recommendedName>
    <alternativeName>
        <fullName evidence="7">eIF2B GDP-GTP exchange factor subunit epsilon</fullName>
    </alternativeName>
</protein>
<dbReference type="SUPFAM" id="SSF53448">
    <property type="entry name" value="Nucleotide-diphospho-sugar transferases"/>
    <property type="match status" value="1"/>
</dbReference>
<evidence type="ECO:0000256" key="5">
    <source>
        <dbReference type="ARBA" id="ARBA00022917"/>
    </source>
</evidence>
<keyword evidence="5" id="KW-0648">Protein biosynthesis</keyword>
<keyword evidence="4" id="KW-0396">Initiation factor</keyword>
<dbReference type="Proteomes" id="UP001566132">
    <property type="component" value="Unassembled WGS sequence"/>
</dbReference>
<evidence type="ECO:0000256" key="4">
    <source>
        <dbReference type="ARBA" id="ARBA00022540"/>
    </source>
</evidence>
<dbReference type="Gene3D" id="1.25.40.180">
    <property type="match status" value="1"/>
</dbReference>
<dbReference type="Gene3D" id="2.160.10.10">
    <property type="entry name" value="Hexapeptide repeat proteins"/>
    <property type="match status" value="2"/>
</dbReference>
<dbReference type="GO" id="GO:0005829">
    <property type="term" value="C:cytosol"/>
    <property type="evidence" value="ECO:0007669"/>
    <property type="project" value="UniProtKB-SubCell"/>
</dbReference>
<dbReference type="PANTHER" id="PTHR45887">
    <property type="entry name" value="TRANSLATION INITIATION FACTOR EIF-2B SUBUNIT EPSILON"/>
    <property type="match status" value="1"/>
</dbReference>
<dbReference type="InterPro" id="IPR044123">
    <property type="entry name" value="W2_eIF2B_epsilon"/>
</dbReference>
<accession>A0ABD1F2R5</accession>
<evidence type="ECO:0000313" key="11">
    <source>
        <dbReference type="Proteomes" id="UP001566132"/>
    </source>
</evidence>
<dbReference type="SUPFAM" id="SSF48371">
    <property type="entry name" value="ARM repeat"/>
    <property type="match status" value="1"/>
</dbReference>
<evidence type="ECO:0000256" key="3">
    <source>
        <dbReference type="ARBA" id="ARBA00022490"/>
    </source>
</evidence>
<evidence type="ECO:0000313" key="10">
    <source>
        <dbReference type="EMBL" id="KAL1509543.1"/>
    </source>
</evidence>
<dbReference type="InterPro" id="IPR029044">
    <property type="entry name" value="Nucleotide-diphossugar_trans"/>
</dbReference>
<dbReference type="Pfam" id="PF25084">
    <property type="entry name" value="LbH_EIF2B"/>
    <property type="match status" value="1"/>
</dbReference>
<comment type="similarity">
    <text evidence="2">Belongs to the eIF-2B gamma/epsilon subunits family.</text>
</comment>
<comment type="subunit">
    <text evidence="8">Component of the translation initiation factor 2B (eIF2B) complex which is a heterodecamer of two sets of five different subunits: alpha, beta, gamma, delta and epsilon. Subunits alpha, beta and delta comprise a regulatory subcomplex and subunits epsilon and gamma comprise a catalytic subcomplex. Within the complex, the hexameric regulatory complex resides at the center, with the two heterodimeric catalytic subcomplexes bound on opposite sides.</text>
</comment>
<dbReference type="InterPro" id="IPR016024">
    <property type="entry name" value="ARM-type_fold"/>
</dbReference>
<dbReference type="CDD" id="cd04197">
    <property type="entry name" value="eIF-2B_epsilon_N"/>
    <property type="match status" value="1"/>
</dbReference>
<dbReference type="EMBL" id="JBDJPC010000003">
    <property type="protein sequence ID" value="KAL1509543.1"/>
    <property type="molecule type" value="Genomic_DNA"/>
</dbReference>
<gene>
    <name evidence="10" type="ORF">ABEB36_004258</name>
</gene>
<evidence type="ECO:0000256" key="8">
    <source>
        <dbReference type="ARBA" id="ARBA00046432"/>
    </source>
</evidence>